<feature type="signal peptide" evidence="1">
    <location>
        <begin position="1"/>
        <end position="22"/>
    </location>
</feature>
<protein>
    <submittedName>
        <fullName evidence="2">Putative secreted protein</fullName>
    </submittedName>
</protein>
<evidence type="ECO:0000313" key="2">
    <source>
        <dbReference type="EMBL" id="MBW75757.1"/>
    </source>
</evidence>
<keyword evidence="1" id="KW-0732">Signal</keyword>
<dbReference type="AlphaFoldDB" id="A0A2M4DDW7"/>
<sequence length="83" mass="9803">MTKNGGHRWWWWWWCTKRCASAASVCGLTSARQPPPATTSITFPSFRFVRFASKAEVRRLGVDFFFPFFRNHHRQCCPNPMLH</sequence>
<proteinExistence type="predicted"/>
<accession>A0A2M4DDW7</accession>
<reference evidence="2" key="1">
    <citation type="submission" date="2018-01" db="EMBL/GenBank/DDBJ databases">
        <title>An insight into the sialome of Amazonian anophelines.</title>
        <authorList>
            <person name="Ribeiro J.M."/>
            <person name="Scarpassa V."/>
            <person name="Calvo E."/>
        </authorList>
    </citation>
    <scope>NUCLEOTIDE SEQUENCE</scope>
</reference>
<organism evidence="2">
    <name type="scientific">Anopheles darlingi</name>
    <name type="common">Mosquito</name>
    <dbReference type="NCBI Taxonomy" id="43151"/>
    <lineage>
        <taxon>Eukaryota</taxon>
        <taxon>Metazoa</taxon>
        <taxon>Ecdysozoa</taxon>
        <taxon>Arthropoda</taxon>
        <taxon>Hexapoda</taxon>
        <taxon>Insecta</taxon>
        <taxon>Pterygota</taxon>
        <taxon>Neoptera</taxon>
        <taxon>Endopterygota</taxon>
        <taxon>Diptera</taxon>
        <taxon>Nematocera</taxon>
        <taxon>Culicoidea</taxon>
        <taxon>Culicidae</taxon>
        <taxon>Anophelinae</taxon>
        <taxon>Anopheles</taxon>
    </lineage>
</organism>
<dbReference type="EMBL" id="GGFL01011579">
    <property type="protein sequence ID" value="MBW75757.1"/>
    <property type="molecule type" value="Transcribed_RNA"/>
</dbReference>
<evidence type="ECO:0000256" key="1">
    <source>
        <dbReference type="SAM" id="SignalP"/>
    </source>
</evidence>
<feature type="chain" id="PRO_5014921634" evidence="1">
    <location>
        <begin position="23"/>
        <end position="83"/>
    </location>
</feature>
<name>A0A2M4DDW7_ANODA</name>